<dbReference type="PROSITE" id="PS51446">
    <property type="entry name" value="PACIFASTIN"/>
    <property type="match status" value="2"/>
</dbReference>
<dbReference type="InterPro" id="IPR036201">
    <property type="entry name" value="Pacifastin_dom_sf"/>
</dbReference>
<dbReference type="GO" id="GO:0005576">
    <property type="term" value="C:extracellular region"/>
    <property type="evidence" value="ECO:0007669"/>
    <property type="project" value="UniProtKB-SubCell"/>
</dbReference>
<evidence type="ECO:0000256" key="4">
    <source>
        <dbReference type="ARBA" id="ARBA00022900"/>
    </source>
</evidence>
<sequence length="140" mass="14955">MTTFFVLFYGFFFLAVTTANKCDLVGKEYLTNDGCTKCRCSEDKVRVCTNVCFPPRGPECVPGTKVPVGDGCNTCSCTATGEFGPCTSNVCPRSNTECTPGAVVLSSDGCNRCRCSIYGTILGCTRMACFPGMKINADLN</sequence>
<dbReference type="AlphaFoldDB" id="A0A6B9L1G0"/>
<dbReference type="InterPro" id="IPR008037">
    <property type="entry name" value="Pacifastin_dom"/>
</dbReference>
<feature type="domain" description="Pacifastin" evidence="9">
    <location>
        <begin position="95"/>
        <end position="132"/>
    </location>
</feature>
<comment type="subcellular location">
    <subcellularLocation>
        <location evidence="1">Secreted</location>
    </subcellularLocation>
</comment>
<evidence type="ECO:0000256" key="7">
    <source>
        <dbReference type="PROSITE-ProRule" id="PRU00776"/>
    </source>
</evidence>
<evidence type="ECO:0000256" key="1">
    <source>
        <dbReference type="ARBA" id="ARBA00004613"/>
    </source>
</evidence>
<keyword evidence="4 7" id="KW-0722">Serine protease inhibitor</keyword>
<evidence type="ECO:0000256" key="8">
    <source>
        <dbReference type="SAM" id="SignalP"/>
    </source>
</evidence>
<name>A0A6B9L1G0_PLARH</name>
<dbReference type="GO" id="GO:0004867">
    <property type="term" value="F:serine-type endopeptidase inhibitor activity"/>
    <property type="evidence" value="ECO:0007669"/>
    <property type="project" value="UniProtKB-UniRule"/>
</dbReference>
<keyword evidence="2" id="KW-0964">Secreted</keyword>
<feature type="signal peptide" evidence="8">
    <location>
        <begin position="1"/>
        <end position="19"/>
    </location>
</feature>
<reference evidence="10" key="1">
    <citation type="journal article" date="2019" name="Toxins">
        <title>Missiles of mass disruption: composition and glandular origin of venom used as a projectile defensive weapon by the assassin bug Platymeris rhadamanthus.</title>
        <authorList>
            <person name="Walker A.A."/>
            <person name="Robinson S.D."/>
            <person name="Undheim E.A.B."/>
            <person name="Jin J."/>
            <person name="Han X."/>
            <person name="Fry B.G."/>
            <person name="Vetter I."/>
            <person name="King G.F."/>
        </authorList>
    </citation>
    <scope>NUCLEOTIDE SEQUENCE</scope>
    <source>
        <tissue evidence="10">Venom glands</tissue>
    </source>
</reference>
<dbReference type="SUPFAM" id="SSF57283">
    <property type="entry name" value="PMP inhibitors"/>
    <property type="match status" value="2"/>
</dbReference>
<organism evidence="10">
    <name type="scientific">Platymeris rhadamanthus</name>
    <name type="common">Red spot assassin bug</name>
    <dbReference type="NCBI Taxonomy" id="1134088"/>
    <lineage>
        <taxon>Eukaryota</taxon>
        <taxon>Metazoa</taxon>
        <taxon>Ecdysozoa</taxon>
        <taxon>Arthropoda</taxon>
        <taxon>Hexapoda</taxon>
        <taxon>Insecta</taxon>
        <taxon>Pterygota</taxon>
        <taxon>Neoptera</taxon>
        <taxon>Paraneoptera</taxon>
        <taxon>Hemiptera</taxon>
        <taxon>Heteroptera</taxon>
        <taxon>Panheteroptera</taxon>
        <taxon>Cimicomorpha</taxon>
        <taxon>Reduviidae</taxon>
        <taxon>Platymeris</taxon>
    </lineage>
</organism>
<evidence type="ECO:0000256" key="5">
    <source>
        <dbReference type="ARBA" id="ARBA00023157"/>
    </source>
</evidence>
<keyword evidence="3 7" id="KW-0646">Protease inhibitor</keyword>
<evidence type="ECO:0000256" key="3">
    <source>
        <dbReference type="ARBA" id="ARBA00022690"/>
    </source>
</evidence>
<accession>A0A6B9L1G0</accession>
<protein>
    <submittedName>
        <fullName evidence="10">Venom pacifastin Pr22a</fullName>
    </submittedName>
</protein>
<dbReference type="Pfam" id="PF05375">
    <property type="entry name" value="Pacifastin_I"/>
    <property type="match status" value="2"/>
</dbReference>
<evidence type="ECO:0000313" key="10">
    <source>
        <dbReference type="EMBL" id="QHB21527.1"/>
    </source>
</evidence>
<comment type="similarity">
    <text evidence="6 7">Belongs to the protease inhibitor I19 family.</text>
</comment>
<evidence type="ECO:0000256" key="2">
    <source>
        <dbReference type="ARBA" id="ARBA00022525"/>
    </source>
</evidence>
<evidence type="ECO:0000256" key="6">
    <source>
        <dbReference type="ARBA" id="ARBA00029459"/>
    </source>
</evidence>
<proteinExistence type="evidence at transcript level"/>
<keyword evidence="5" id="KW-1015">Disulfide bond</keyword>
<comment type="caution">
    <text evidence="7">Lacks conserved residue(s) required for the propagation of feature annotation.</text>
</comment>
<evidence type="ECO:0000259" key="9">
    <source>
        <dbReference type="PROSITE" id="PS51446"/>
    </source>
</evidence>
<feature type="chain" id="PRO_5025695611" evidence="8">
    <location>
        <begin position="20"/>
        <end position="140"/>
    </location>
</feature>
<dbReference type="EMBL" id="MN208338">
    <property type="protein sequence ID" value="QHB21527.1"/>
    <property type="molecule type" value="mRNA"/>
</dbReference>
<keyword evidence="8" id="KW-0732">Signal</keyword>
<feature type="domain" description="Pacifastin" evidence="9">
    <location>
        <begin position="57"/>
        <end position="94"/>
    </location>
</feature>